<dbReference type="Pfam" id="PF13302">
    <property type="entry name" value="Acetyltransf_3"/>
    <property type="match status" value="1"/>
</dbReference>
<accession>A0A366LRW5</accession>
<keyword evidence="2" id="KW-0808">Transferase</keyword>
<reference evidence="2 3" key="1">
    <citation type="submission" date="2018-06" db="EMBL/GenBank/DDBJ databases">
        <title>Sphaerisporangium craniellae sp. nov., isolated from a marine sponge in the South China Sea.</title>
        <authorList>
            <person name="Li L."/>
        </authorList>
    </citation>
    <scope>NUCLEOTIDE SEQUENCE [LARGE SCALE GENOMIC DNA]</scope>
    <source>
        <strain evidence="2 3">LHW63015</strain>
    </source>
</reference>
<comment type="caution">
    <text evidence="2">The sequence shown here is derived from an EMBL/GenBank/DDBJ whole genome shotgun (WGS) entry which is preliminary data.</text>
</comment>
<dbReference type="GO" id="GO:0005737">
    <property type="term" value="C:cytoplasm"/>
    <property type="evidence" value="ECO:0007669"/>
    <property type="project" value="TreeGrafter"/>
</dbReference>
<dbReference type="PANTHER" id="PTHR43441:SF11">
    <property type="entry name" value="RIBOSOMAL-PROTEIN-SERINE ACETYLTRANSFERASE"/>
    <property type="match status" value="1"/>
</dbReference>
<keyword evidence="3" id="KW-1185">Reference proteome</keyword>
<proteinExistence type="predicted"/>
<gene>
    <name evidence="2" type="ORF">DP939_30855</name>
</gene>
<organism evidence="2 3">
    <name type="scientific">Spongiactinospora rosea</name>
    <dbReference type="NCBI Taxonomy" id="2248750"/>
    <lineage>
        <taxon>Bacteria</taxon>
        <taxon>Bacillati</taxon>
        <taxon>Actinomycetota</taxon>
        <taxon>Actinomycetes</taxon>
        <taxon>Streptosporangiales</taxon>
        <taxon>Streptosporangiaceae</taxon>
        <taxon>Spongiactinospora</taxon>
    </lineage>
</organism>
<dbReference type="GO" id="GO:0008999">
    <property type="term" value="F:protein-N-terminal-alanine acetyltransferase activity"/>
    <property type="evidence" value="ECO:0007669"/>
    <property type="project" value="TreeGrafter"/>
</dbReference>
<dbReference type="InterPro" id="IPR016181">
    <property type="entry name" value="Acyl_CoA_acyltransferase"/>
</dbReference>
<dbReference type="InterPro" id="IPR000182">
    <property type="entry name" value="GNAT_dom"/>
</dbReference>
<name>A0A366LRW5_9ACTN</name>
<dbReference type="CDD" id="cd04301">
    <property type="entry name" value="NAT_SF"/>
    <property type="match status" value="1"/>
</dbReference>
<feature type="domain" description="N-acetyltransferase" evidence="1">
    <location>
        <begin position="11"/>
        <end position="172"/>
    </location>
</feature>
<dbReference type="OrthoDB" id="9132139at2"/>
<dbReference type="GO" id="GO:1990189">
    <property type="term" value="F:protein N-terminal-serine acetyltransferase activity"/>
    <property type="evidence" value="ECO:0007669"/>
    <property type="project" value="TreeGrafter"/>
</dbReference>
<evidence type="ECO:0000313" key="2">
    <source>
        <dbReference type="EMBL" id="RBQ16360.1"/>
    </source>
</evidence>
<dbReference type="PANTHER" id="PTHR43441">
    <property type="entry name" value="RIBOSOMAL-PROTEIN-SERINE ACETYLTRANSFERASE"/>
    <property type="match status" value="1"/>
</dbReference>
<dbReference type="SUPFAM" id="SSF55729">
    <property type="entry name" value="Acyl-CoA N-acyltransferases (Nat)"/>
    <property type="match status" value="1"/>
</dbReference>
<dbReference type="AlphaFoldDB" id="A0A366LRW5"/>
<dbReference type="PROSITE" id="PS51186">
    <property type="entry name" value="GNAT"/>
    <property type="match status" value="1"/>
</dbReference>
<dbReference type="Gene3D" id="3.40.630.30">
    <property type="match status" value="1"/>
</dbReference>
<evidence type="ECO:0000313" key="3">
    <source>
        <dbReference type="Proteomes" id="UP000253303"/>
    </source>
</evidence>
<dbReference type="InterPro" id="IPR051908">
    <property type="entry name" value="Ribosomal_N-acetyltransferase"/>
</dbReference>
<protein>
    <submittedName>
        <fullName evidence="2">GNAT family N-acetyltransferase</fullName>
    </submittedName>
</protein>
<evidence type="ECO:0000259" key="1">
    <source>
        <dbReference type="PROSITE" id="PS51186"/>
    </source>
</evidence>
<dbReference type="EMBL" id="QMEY01000017">
    <property type="protein sequence ID" value="RBQ16360.1"/>
    <property type="molecule type" value="Genomic_DNA"/>
</dbReference>
<dbReference type="Proteomes" id="UP000253303">
    <property type="component" value="Unassembled WGS sequence"/>
</dbReference>
<dbReference type="RefSeq" id="WP_113984341.1">
    <property type="nucleotide sequence ID" value="NZ_QMEY01000017.1"/>
</dbReference>
<sequence>MRGVEITGERLRLREVDHGDIDALLAVYGDPAATEHLPFDPKTRDQVLGMIDEALAAASGPEPRLLYLLAAVETDSGKTVGVARIMVEAEHPHSAEIGLGLRPDHWGRGMGTDLVRLVLQLGFKQLGLHRIWGARAPANTAAQLAMLVAGMVEEGRIRHHVRAKGEWRDSIVHSALEDEWEGFRSRG</sequence>